<feature type="compositionally biased region" description="Polar residues" evidence="5">
    <location>
        <begin position="157"/>
        <end position="175"/>
    </location>
</feature>
<feature type="compositionally biased region" description="Low complexity" evidence="5">
    <location>
        <begin position="55"/>
        <end position="68"/>
    </location>
</feature>
<dbReference type="EC" id="3.4.22.49" evidence="2"/>
<keyword evidence="3 7" id="KW-0378">Hydrolase</keyword>
<evidence type="ECO:0000259" key="6">
    <source>
        <dbReference type="PROSITE" id="PS51700"/>
    </source>
</evidence>
<evidence type="ECO:0000256" key="4">
    <source>
        <dbReference type="ARBA" id="ARBA00022829"/>
    </source>
</evidence>
<dbReference type="InterPro" id="IPR030397">
    <property type="entry name" value="SEPARIN_core_dom"/>
</dbReference>
<dbReference type="EMBL" id="JAPDRL010000038">
    <property type="protein sequence ID" value="KAJ9664280.1"/>
    <property type="molecule type" value="Genomic_DNA"/>
</dbReference>
<accession>A0ABQ9NQC0</accession>
<dbReference type="Pfam" id="PF03568">
    <property type="entry name" value="Separin_C"/>
    <property type="match status" value="1"/>
</dbReference>
<feature type="region of interest" description="Disordered" evidence="5">
    <location>
        <begin position="1536"/>
        <end position="1558"/>
    </location>
</feature>
<feature type="region of interest" description="Disordered" evidence="5">
    <location>
        <begin position="1408"/>
        <end position="1430"/>
    </location>
</feature>
<dbReference type="InterPro" id="IPR005314">
    <property type="entry name" value="Peptidase_C50"/>
</dbReference>
<keyword evidence="4" id="KW-0159">Chromosome partition</keyword>
<comment type="catalytic activity">
    <reaction evidence="1">
        <text>All bonds known to be hydrolyzed by this endopeptidase have arginine in P1 and an acidic residue in P4. P6 is often occupied by an acidic residue or by a hydroxy-amino-acid residue, the phosphorylation of which enhances cleavage.</text>
        <dbReference type="EC" id="3.4.22.49"/>
    </reaction>
</comment>
<evidence type="ECO:0000313" key="8">
    <source>
        <dbReference type="Proteomes" id="UP001172684"/>
    </source>
</evidence>
<feature type="region of interest" description="Disordered" evidence="5">
    <location>
        <begin position="2168"/>
        <end position="2217"/>
    </location>
</feature>
<dbReference type="Proteomes" id="UP001172684">
    <property type="component" value="Unassembled WGS sequence"/>
</dbReference>
<feature type="compositionally biased region" description="Low complexity" evidence="5">
    <location>
        <begin position="143"/>
        <end position="156"/>
    </location>
</feature>
<feature type="domain" description="Peptidase C50" evidence="6">
    <location>
        <begin position="1988"/>
        <end position="2122"/>
    </location>
</feature>
<evidence type="ECO:0000313" key="7">
    <source>
        <dbReference type="EMBL" id="KAJ9664280.1"/>
    </source>
</evidence>
<dbReference type="PROSITE" id="PS51700">
    <property type="entry name" value="SEPARIN"/>
    <property type="match status" value="1"/>
</dbReference>
<feature type="region of interest" description="Disordered" evidence="5">
    <location>
        <begin position="36"/>
        <end position="77"/>
    </location>
</feature>
<proteinExistence type="predicted"/>
<name>A0ABQ9NQC0_9PEZI</name>
<evidence type="ECO:0000256" key="2">
    <source>
        <dbReference type="ARBA" id="ARBA00012489"/>
    </source>
</evidence>
<feature type="compositionally biased region" description="Basic residues" evidence="5">
    <location>
        <begin position="2193"/>
        <end position="2203"/>
    </location>
</feature>
<organism evidence="7 8">
    <name type="scientific">Coniosporium apollinis</name>
    <dbReference type="NCBI Taxonomy" id="61459"/>
    <lineage>
        <taxon>Eukaryota</taxon>
        <taxon>Fungi</taxon>
        <taxon>Dikarya</taxon>
        <taxon>Ascomycota</taxon>
        <taxon>Pezizomycotina</taxon>
        <taxon>Dothideomycetes</taxon>
        <taxon>Dothideomycetes incertae sedis</taxon>
        <taxon>Coniosporium</taxon>
    </lineage>
</organism>
<feature type="compositionally biased region" description="Low complexity" evidence="5">
    <location>
        <begin position="183"/>
        <end position="193"/>
    </location>
</feature>
<reference evidence="7" key="1">
    <citation type="submission" date="2022-10" db="EMBL/GenBank/DDBJ databases">
        <title>Culturing micro-colonial fungi from biological soil crusts in the Mojave desert and describing Neophaeococcomyces mojavensis, and introducing the new genera and species Taxawa tesnikishii.</title>
        <authorList>
            <person name="Kurbessoian T."/>
            <person name="Stajich J.E."/>
        </authorList>
    </citation>
    <scope>NUCLEOTIDE SEQUENCE</scope>
    <source>
        <strain evidence="7">TK_1</strain>
    </source>
</reference>
<feature type="region of interest" description="Disordered" evidence="5">
    <location>
        <begin position="113"/>
        <end position="201"/>
    </location>
</feature>
<keyword evidence="8" id="KW-1185">Reference proteome</keyword>
<evidence type="ECO:0000256" key="5">
    <source>
        <dbReference type="SAM" id="MobiDB-lite"/>
    </source>
</evidence>
<evidence type="ECO:0000256" key="1">
    <source>
        <dbReference type="ARBA" id="ARBA00000451"/>
    </source>
</evidence>
<gene>
    <name evidence="7" type="primary">ESP1</name>
    <name evidence="7" type="ORF">H2201_005272</name>
</gene>
<dbReference type="InterPro" id="IPR011990">
    <property type="entry name" value="TPR-like_helical_dom_sf"/>
</dbReference>
<dbReference type="PANTHER" id="PTHR12792:SF0">
    <property type="entry name" value="SEPARIN"/>
    <property type="match status" value="1"/>
</dbReference>
<dbReference type="PANTHER" id="PTHR12792">
    <property type="entry name" value="EXTRA SPINDLE POLES 1-RELATED"/>
    <property type="match status" value="1"/>
</dbReference>
<evidence type="ECO:0000256" key="3">
    <source>
        <dbReference type="ARBA" id="ARBA00022801"/>
    </source>
</evidence>
<sequence length="2260" mass="246399">MVPKADARPAADVLRELASTSICSSSTTARLQDLLSTAPKPASKPSDENVKPKTARSAATTATRTQRAIAESKTRTKAKAPITVEIHEDIQPQLSPREKYILATETINTTLKTLGDALKPQPRTHKRVSSARNEPSTGIEGARTTSKRTSLTRTNSYQQRPLQPRSVSQLSNSEVPTKRSAFRRSSSYSVSSRQGPPPGITATAECARLAFGYLRTPEAAKVAGKNLPALQLESGMLALVGKLIAHGLESMAVKELRILKRRLEAYMAGEGKDSKSNKAGIITEKESLASLLEFEHLDLDSPALPLLISHQTYVLKVAASSRRPATIEAALSHLQFSSPSSPGNLCLAYVKRPGCEAKAARQLEVFAQILLSLCPSIAASEDVLACNSKLKPSPEVAFQLQQIAFELRLSWWKLSDHEGNSDKEVLEPFSRCLSAFSRRSSLSAKEKYQLAVELFKRLEESVRFAEKDKFGDGKDLAFGGRTSIYHSLSSLAQSGGLRKEALLWMTKTSQAYKTASASEVKHAGIAVRLAALTLEDSSLSNTTDSSSLLERAREHLTGSLKGDSAELDLLFGEVAGLRKAATKQILQTSKDATDPGDSGFCASLSSVIAASTNFVARYIGTRPRPEADPKAVIRHANRIVAARKVLKSFVDSVVVSCKAMIAAGTSSFEAIDSMLHDLSLVINEVCDCSAAGNGEANMFHEGLGWPLVKVSNTYWILFLRLKKSESESKRVLRFLKNASDVLSGRSPMEKELGSLGMKLGKLGETYEAANHFARATEAFKAAITTLIETGALRDAAAAGKSRSLQDVWNEPGALGHLGHSLRALQKIAARHLDTKSAEPMVYDNERLIPEERGMILEYQLNFCSETLVKLRTAKYVAAATVQVLADRLFPIYPVAQFPLRRQRVAVTLLRIAADQPGLLSSEVLETATQSCTPVCNAVEEDAGLCGYREHLQATATVCLAFRDTPPNLEALKAGLRTWQTILDAAYTGSALTAAVDDVAAWITQLRTISEYLEVRGLHFLRVPVLEMLGKVLELQEPPMVSRLVETLSRLGLQYLRLGYSGKAGLALAKAQNLLTEKELSTETRLQWHLAYAEYLLRIGNAEKCTETLQTAEELASHDAEVLRATQPSATLSSRIGYNRLLSDACYIQSLLSFETGAYETALVCARRCHRLNQRVWANLENCATRQARTSPNEVAESEVDSLVEGMSRLMAPTASNPPPPTMSMTHESLSGARFWALVPALFRGLIHLTRLLTHMGMLQEAVCFAEQAHRVAVAAHSDALTVQVLTIAADLWLSSGRLDKGSEYLGKAAGLSKTIEMGQVVVNYKQSMAMAHRLLDEKEEELTVYDEAISIVQRLVSPHFIHSLSRIPFDEPTGDLEKRMEKLSLAAPEEPRRRTVKTATKAVVTKKSTVKTPARTNRKDATKSVQGSVPSTADECPGLLNVYGEIIRRKATALLLEDKLSDAAGLIAQAEELCHGHGSLVQQQLVVFRSATQHGLKAMAADFTYNVLPESTISFPAVAQALRKLSEPAGIRPLHLIPPKKRAGRSPSPRKGVARARKPAKTEDFTLLLCKARESLLEVRAAAIQTCSTNVISQVCGALSNTTVLLSATAPGVSKGSMHPLFAAHMSELPKIHALQLEQTVTFADRETTSRAALLQWPASEPSALAPTGVPSTSFQRDYIDIVPTNWAAISISLSEAGSDLYVTRYQASQTPFILRLPMARQSSQLMDDEDVFDFAAGKTELHEIIELSDFSTHSQRDMSVKGAKTEWWAEREALDNRLKELLVNIENIWLGGFRGIFSQHTRWPDLLSRFQKSFQNILNKHLPSRKGNRGQQKRLNLDSRVLELFVGLGDASNEDVDLDEPIMDLLYFVVDILQFSGERNAYDEIDFDSIAIETLEALRAYHSAAATDADTSHTRQHTILILDKNLHAFPWESLPCLQNDSITRLPSMGALRERILTARAPSSSSSNTNELPSAGHHIPFTSSSSHKRIGTTILNPSGDLQHTQSTLEPHIQTLAPDSWTHIAGRAPTEPEFETALKDSKLVLYFGHGSGAQYIRSRTVKRLHPGPLALPPAAPSIDSHFSIGTTTAPDPPSAPTARTAPYPPTALLYGCASAALTTHGAFEPSGMLAAYVAAGAPAVLGMLWDVTDRDCDRFAVRVGEVWGLWPGDGGGDAKKKGKQRQMEIEKPMGAKTPGRKTPGRRKRGEVGDREMECGGGEGEVGGRRGWVSLDEAVVRSREACYLRYLNGAAAVVYGIPAYLD</sequence>
<dbReference type="Gene3D" id="1.25.40.10">
    <property type="entry name" value="Tetratricopeptide repeat domain"/>
    <property type="match status" value="1"/>
</dbReference>
<dbReference type="SUPFAM" id="SSF48452">
    <property type="entry name" value="TPR-like"/>
    <property type="match status" value="2"/>
</dbReference>
<dbReference type="GO" id="GO:0016787">
    <property type="term" value="F:hydrolase activity"/>
    <property type="evidence" value="ECO:0007669"/>
    <property type="project" value="UniProtKB-KW"/>
</dbReference>
<feature type="region of interest" description="Disordered" evidence="5">
    <location>
        <begin position="1960"/>
        <end position="1986"/>
    </location>
</feature>
<comment type="caution">
    <text evidence="7">The sequence shown here is derived from an EMBL/GenBank/DDBJ whole genome shotgun (WGS) entry which is preliminary data.</text>
</comment>
<protein>
    <recommendedName>
        <fullName evidence="2">separase</fullName>
        <ecNumber evidence="2">3.4.22.49</ecNumber>
    </recommendedName>
</protein>